<proteinExistence type="predicted"/>
<evidence type="ECO:0000313" key="2">
    <source>
        <dbReference type="EMBL" id="BES92364.1"/>
    </source>
</evidence>
<accession>A0ABN7AJF1</accession>
<keyword evidence="3" id="KW-1185">Reference proteome</keyword>
<feature type="region of interest" description="Disordered" evidence="1">
    <location>
        <begin position="33"/>
        <end position="79"/>
    </location>
</feature>
<feature type="compositionally biased region" description="Polar residues" evidence="1">
    <location>
        <begin position="46"/>
        <end position="61"/>
    </location>
</feature>
<evidence type="ECO:0000313" key="3">
    <source>
        <dbReference type="Proteomes" id="UP001307889"/>
    </source>
</evidence>
<sequence length="79" mass="8063">MGMVIGSHLCPATIAGTRSNANIAGNIVIPAQTSTTDQHGTDDQTKLASRSVGQMQETNGPSLLPLPSAGTTKPPADYT</sequence>
<reference evidence="2 3" key="1">
    <citation type="submission" date="2023-09" db="EMBL/GenBank/DDBJ databases">
        <title>Nesidiocoris tenuis whole genome shotgun sequence.</title>
        <authorList>
            <person name="Shibata T."/>
            <person name="Shimoda M."/>
            <person name="Kobayashi T."/>
            <person name="Uehara T."/>
        </authorList>
    </citation>
    <scope>NUCLEOTIDE SEQUENCE [LARGE SCALE GENOMIC DNA]</scope>
    <source>
        <strain evidence="2 3">Japan</strain>
    </source>
</reference>
<dbReference type="EMBL" id="AP028911">
    <property type="protein sequence ID" value="BES92364.1"/>
    <property type="molecule type" value="Genomic_DNA"/>
</dbReference>
<evidence type="ECO:0000256" key="1">
    <source>
        <dbReference type="SAM" id="MobiDB-lite"/>
    </source>
</evidence>
<organism evidence="2 3">
    <name type="scientific">Nesidiocoris tenuis</name>
    <dbReference type="NCBI Taxonomy" id="355587"/>
    <lineage>
        <taxon>Eukaryota</taxon>
        <taxon>Metazoa</taxon>
        <taxon>Ecdysozoa</taxon>
        <taxon>Arthropoda</taxon>
        <taxon>Hexapoda</taxon>
        <taxon>Insecta</taxon>
        <taxon>Pterygota</taxon>
        <taxon>Neoptera</taxon>
        <taxon>Paraneoptera</taxon>
        <taxon>Hemiptera</taxon>
        <taxon>Heteroptera</taxon>
        <taxon>Panheteroptera</taxon>
        <taxon>Cimicomorpha</taxon>
        <taxon>Miridae</taxon>
        <taxon>Dicyphina</taxon>
        <taxon>Nesidiocoris</taxon>
    </lineage>
</organism>
<name>A0ABN7AJF1_9HEMI</name>
<protein>
    <submittedName>
        <fullName evidence="2">Uncharacterized protein</fullName>
    </submittedName>
</protein>
<gene>
    <name evidence="2" type="ORF">NTJ_05173</name>
</gene>
<dbReference type="Proteomes" id="UP001307889">
    <property type="component" value="Chromosome 3"/>
</dbReference>